<organism evidence="2 3">
    <name type="scientific">Fusarium tricinctum</name>
    <dbReference type="NCBI Taxonomy" id="61284"/>
    <lineage>
        <taxon>Eukaryota</taxon>
        <taxon>Fungi</taxon>
        <taxon>Dikarya</taxon>
        <taxon>Ascomycota</taxon>
        <taxon>Pezizomycotina</taxon>
        <taxon>Sordariomycetes</taxon>
        <taxon>Hypocreomycetidae</taxon>
        <taxon>Hypocreales</taxon>
        <taxon>Nectriaceae</taxon>
        <taxon>Fusarium</taxon>
        <taxon>Fusarium tricinctum species complex</taxon>
    </lineage>
</organism>
<dbReference type="AlphaFoldDB" id="A0A8K0RJA9"/>
<evidence type="ECO:0000313" key="2">
    <source>
        <dbReference type="EMBL" id="KAH7233587.1"/>
    </source>
</evidence>
<keyword evidence="1" id="KW-1133">Transmembrane helix</keyword>
<evidence type="ECO:0000256" key="1">
    <source>
        <dbReference type="SAM" id="Phobius"/>
    </source>
</evidence>
<keyword evidence="3" id="KW-1185">Reference proteome</keyword>
<keyword evidence="1" id="KW-0812">Transmembrane</keyword>
<protein>
    <submittedName>
        <fullName evidence="2">Uncharacterized protein</fullName>
    </submittedName>
</protein>
<dbReference type="EMBL" id="JAGPXF010000008">
    <property type="protein sequence ID" value="KAH7233587.1"/>
    <property type="molecule type" value="Genomic_DNA"/>
</dbReference>
<name>A0A8K0RJA9_9HYPO</name>
<dbReference type="OrthoDB" id="10502234at2759"/>
<keyword evidence="1" id="KW-0472">Membrane</keyword>
<comment type="caution">
    <text evidence="2">The sequence shown here is derived from an EMBL/GenBank/DDBJ whole genome shotgun (WGS) entry which is preliminary data.</text>
</comment>
<gene>
    <name evidence="2" type="ORF">BKA59DRAFT_319190</name>
</gene>
<accession>A0A8K0RJA9</accession>
<feature type="transmembrane region" description="Helical" evidence="1">
    <location>
        <begin position="209"/>
        <end position="228"/>
    </location>
</feature>
<dbReference type="Proteomes" id="UP000813427">
    <property type="component" value="Unassembled WGS sequence"/>
</dbReference>
<proteinExistence type="predicted"/>
<sequence>MRTVNSRLLGESAIKRRKILFCPIINFRPYNTCLITLHAQKRDFHLPKPHITNISRSRIFNKMPPPIPPFEPQVGIALTTRPPVYLPPTALQSVTWDSFQQYDLGPNTLPTQISVTIPNYFSTADSKTLPEKPSFTESNGIEENALTSALPSDPSQIPMPTTQIPAMAAETVVPYWENGTAVQDLAYQRRLHQDWWSGPHLKHVPVGKLWPLIVICILLLVVAAWLAVPGFPFNPF</sequence>
<evidence type="ECO:0000313" key="3">
    <source>
        <dbReference type="Proteomes" id="UP000813427"/>
    </source>
</evidence>
<reference evidence="2" key="1">
    <citation type="journal article" date="2021" name="Nat. Commun.">
        <title>Genetic determinants of endophytism in the Arabidopsis root mycobiome.</title>
        <authorList>
            <person name="Mesny F."/>
            <person name="Miyauchi S."/>
            <person name="Thiergart T."/>
            <person name="Pickel B."/>
            <person name="Atanasova L."/>
            <person name="Karlsson M."/>
            <person name="Huettel B."/>
            <person name="Barry K.W."/>
            <person name="Haridas S."/>
            <person name="Chen C."/>
            <person name="Bauer D."/>
            <person name="Andreopoulos W."/>
            <person name="Pangilinan J."/>
            <person name="LaButti K."/>
            <person name="Riley R."/>
            <person name="Lipzen A."/>
            <person name="Clum A."/>
            <person name="Drula E."/>
            <person name="Henrissat B."/>
            <person name="Kohler A."/>
            <person name="Grigoriev I.V."/>
            <person name="Martin F.M."/>
            <person name="Hacquard S."/>
        </authorList>
    </citation>
    <scope>NUCLEOTIDE SEQUENCE</scope>
    <source>
        <strain evidence="2">MPI-SDFR-AT-0068</strain>
    </source>
</reference>